<dbReference type="EMBL" id="CP013747">
    <property type="protein sequence ID" value="ALV39919.1"/>
    <property type="molecule type" value="Genomic_DNA"/>
</dbReference>
<feature type="transmembrane region" description="Helical" evidence="1">
    <location>
        <begin position="12"/>
        <end position="31"/>
    </location>
</feature>
<protein>
    <submittedName>
        <fullName evidence="2">Uncharacterized protein</fullName>
    </submittedName>
</protein>
<organism evidence="2">
    <name type="scientific">Pseudarthrobacter sulfonivorans</name>
    <dbReference type="NCBI Taxonomy" id="121292"/>
    <lineage>
        <taxon>Bacteria</taxon>
        <taxon>Bacillati</taxon>
        <taxon>Actinomycetota</taxon>
        <taxon>Actinomycetes</taxon>
        <taxon>Micrococcales</taxon>
        <taxon>Micrococcaceae</taxon>
        <taxon>Pseudarthrobacter</taxon>
    </lineage>
</organism>
<dbReference type="KEGG" id="psul:AU252_01035"/>
<keyword evidence="1" id="KW-0472">Membrane</keyword>
<proteinExistence type="predicted"/>
<sequence length="59" mass="6094">MIPPITAGGTGQGLITVVYPLAAMAAAIGVVGETARIWMWSPVIEVFAASDRTVAVLRP</sequence>
<reference evidence="2 3" key="1">
    <citation type="submission" date="2015-12" db="EMBL/GenBank/DDBJ databases">
        <authorList>
            <person name="Shamseldin A."/>
            <person name="Moawad H."/>
            <person name="Abd El-Rahim W.M."/>
            <person name="Sadowsky M.J."/>
        </authorList>
    </citation>
    <scope>NUCLEOTIDE SEQUENCE [LARGE SCALE GENOMIC DNA]</scope>
    <source>
        <strain evidence="2 3">Ar51</strain>
    </source>
</reference>
<dbReference type="Proteomes" id="UP000065151">
    <property type="component" value="Chromosome"/>
</dbReference>
<evidence type="ECO:0000313" key="2">
    <source>
        <dbReference type="EMBL" id="ALV39919.1"/>
    </source>
</evidence>
<evidence type="ECO:0000313" key="3">
    <source>
        <dbReference type="Proteomes" id="UP000065151"/>
    </source>
</evidence>
<accession>A0A0U3NSW2</accession>
<keyword evidence="1" id="KW-0812">Transmembrane</keyword>
<dbReference type="AlphaFoldDB" id="A0A0U3NSW2"/>
<evidence type="ECO:0000256" key="1">
    <source>
        <dbReference type="SAM" id="Phobius"/>
    </source>
</evidence>
<name>A0A0U3NSW2_9MICC</name>
<keyword evidence="1" id="KW-1133">Transmembrane helix</keyword>
<gene>
    <name evidence="2" type="ORF">AU252_01035</name>
</gene>